<dbReference type="CDD" id="cd06225">
    <property type="entry name" value="HAMP"/>
    <property type="match status" value="1"/>
</dbReference>
<dbReference type="EMBL" id="JBHSDT010000004">
    <property type="protein sequence ID" value="MFC4402887.1"/>
    <property type="molecule type" value="Genomic_DNA"/>
</dbReference>
<protein>
    <submittedName>
        <fullName evidence="11">Methyl-accepting chemotaxis protein</fullName>
    </submittedName>
</protein>
<evidence type="ECO:0000259" key="10">
    <source>
        <dbReference type="PROSITE" id="PS50885"/>
    </source>
</evidence>
<dbReference type="PROSITE" id="PS50885">
    <property type="entry name" value="HAMP"/>
    <property type="match status" value="1"/>
</dbReference>
<dbReference type="Gene3D" id="1.10.8.500">
    <property type="entry name" value="HAMP domain in histidine kinase"/>
    <property type="match status" value="1"/>
</dbReference>
<keyword evidence="7" id="KW-0175">Coiled coil</keyword>
<feature type="domain" description="HAMP" evidence="10">
    <location>
        <begin position="70"/>
        <end position="122"/>
    </location>
</feature>
<keyword evidence="8" id="KW-1133">Transmembrane helix</keyword>
<comment type="similarity">
    <text evidence="5">Belongs to the methyl-accepting chemotaxis (MCP) protein family.</text>
</comment>
<dbReference type="InterPro" id="IPR003660">
    <property type="entry name" value="HAMP_dom"/>
</dbReference>
<evidence type="ECO:0000259" key="9">
    <source>
        <dbReference type="PROSITE" id="PS50111"/>
    </source>
</evidence>
<dbReference type="PANTHER" id="PTHR32089:SF112">
    <property type="entry name" value="LYSOZYME-LIKE PROTEIN-RELATED"/>
    <property type="match status" value="1"/>
</dbReference>
<keyword evidence="3 8" id="KW-0472">Membrane</keyword>
<evidence type="ECO:0000256" key="3">
    <source>
        <dbReference type="ARBA" id="ARBA00023136"/>
    </source>
</evidence>
<organism evidence="11 12">
    <name type="scientific">Gracilibacillus xinjiangensis</name>
    <dbReference type="NCBI Taxonomy" id="1193282"/>
    <lineage>
        <taxon>Bacteria</taxon>
        <taxon>Bacillati</taxon>
        <taxon>Bacillota</taxon>
        <taxon>Bacilli</taxon>
        <taxon>Bacillales</taxon>
        <taxon>Bacillaceae</taxon>
        <taxon>Gracilibacillus</taxon>
    </lineage>
</organism>
<evidence type="ECO:0000313" key="12">
    <source>
        <dbReference type="Proteomes" id="UP001595882"/>
    </source>
</evidence>
<dbReference type="PROSITE" id="PS50111">
    <property type="entry name" value="CHEMOTAXIS_TRANSDUC_2"/>
    <property type="match status" value="1"/>
</dbReference>
<keyword evidence="12" id="KW-1185">Reference proteome</keyword>
<feature type="transmembrane region" description="Helical" evidence="8">
    <location>
        <begin position="54"/>
        <end position="73"/>
    </location>
</feature>
<gene>
    <name evidence="11" type="ORF">ACFOY7_07345</name>
</gene>
<name>A0ABV8WUG2_9BACI</name>
<dbReference type="Proteomes" id="UP001595882">
    <property type="component" value="Unassembled WGS sequence"/>
</dbReference>
<dbReference type="Gene3D" id="1.10.287.950">
    <property type="entry name" value="Methyl-accepting chemotaxis protein"/>
    <property type="match status" value="1"/>
</dbReference>
<keyword evidence="2" id="KW-1003">Cell membrane</keyword>
<dbReference type="SMART" id="SM00304">
    <property type="entry name" value="HAMP"/>
    <property type="match status" value="1"/>
</dbReference>
<evidence type="ECO:0000256" key="6">
    <source>
        <dbReference type="PROSITE-ProRule" id="PRU00284"/>
    </source>
</evidence>
<feature type="transmembrane region" description="Helical" evidence="8">
    <location>
        <begin position="12"/>
        <end position="34"/>
    </location>
</feature>
<dbReference type="SUPFAM" id="SSF58104">
    <property type="entry name" value="Methyl-accepting chemotaxis protein (MCP) signaling domain"/>
    <property type="match status" value="1"/>
</dbReference>
<evidence type="ECO:0000256" key="4">
    <source>
        <dbReference type="ARBA" id="ARBA00023224"/>
    </source>
</evidence>
<dbReference type="SMART" id="SM00283">
    <property type="entry name" value="MA"/>
    <property type="match status" value="1"/>
</dbReference>
<proteinExistence type="inferred from homology"/>
<accession>A0ABV8WUG2</accession>
<evidence type="ECO:0000256" key="1">
    <source>
        <dbReference type="ARBA" id="ARBA00004236"/>
    </source>
</evidence>
<evidence type="ECO:0000313" key="11">
    <source>
        <dbReference type="EMBL" id="MFC4402887.1"/>
    </source>
</evidence>
<feature type="coiled-coil region" evidence="7">
    <location>
        <begin position="387"/>
        <end position="414"/>
    </location>
</feature>
<evidence type="ECO:0000256" key="2">
    <source>
        <dbReference type="ARBA" id="ARBA00022475"/>
    </source>
</evidence>
<keyword evidence="8" id="KW-0812">Transmembrane</keyword>
<dbReference type="Pfam" id="PF00672">
    <property type="entry name" value="HAMP"/>
    <property type="match status" value="1"/>
</dbReference>
<dbReference type="RefSeq" id="WP_390250901.1">
    <property type="nucleotide sequence ID" value="NZ_JBHSDT010000004.1"/>
</dbReference>
<evidence type="ECO:0000256" key="8">
    <source>
        <dbReference type="SAM" id="Phobius"/>
    </source>
</evidence>
<reference evidence="12" key="1">
    <citation type="journal article" date="2019" name="Int. J. Syst. Evol. Microbiol.">
        <title>The Global Catalogue of Microorganisms (GCM) 10K type strain sequencing project: providing services to taxonomists for standard genome sequencing and annotation.</title>
        <authorList>
            <consortium name="The Broad Institute Genomics Platform"/>
            <consortium name="The Broad Institute Genome Sequencing Center for Infectious Disease"/>
            <person name="Wu L."/>
            <person name="Ma J."/>
        </authorList>
    </citation>
    <scope>NUCLEOTIDE SEQUENCE [LARGE SCALE GENOMIC DNA]</scope>
    <source>
        <strain evidence="12">CCUG 37865</strain>
    </source>
</reference>
<keyword evidence="4 6" id="KW-0807">Transducer</keyword>
<dbReference type="InterPro" id="IPR004089">
    <property type="entry name" value="MCPsignal_dom"/>
</dbReference>
<dbReference type="PANTHER" id="PTHR32089">
    <property type="entry name" value="METHYL-ACCEPTING CHEMOTAXIS PROTEIN MCPB"/>
    <property type="match status" value="1"/>
</dbReference>
<feature type="domain" description="Methyl-accepting transducer" evidence="9">
    <location>
        <begin position="141"/>
        <end position="377"/>
    </location>
</feature>
<dbReference type="Pfam" id="PF00015">
    <property type="entry name" value="MCPsignal"/>
    <property type="match status" value="1"/>
</dbReference>
<evidence type="ECO:0000256" key="7">
    <source>
        <dbReference type="SAM" id="Coils"/>
    </source>
</evidence>
<sequence>MNNKVYFWNRLQVRMVFTLIVVLLLNSFLSNVIIDLISMTGVELGIVGIWLNNFMNVITATIIISVLVRYLIIQPIKNIEKAMRVFQNGDYDARLRMKDNHEIAQLSRRMNRLFENIATYHKTQQEQINLVEEKSEVISSKVKQITNGLAKINQNQENLTTYSQQNVRSFEETTSITENMNNAFQTIANELEEVTVSFKKMREKAENSISKIENSSEVMKGIAAQSDATKTSITTLADEIGNIKDIVTLINDISEQTNLLALNASIEAARAGEHGKGFSVVAEEVRKLAERSVEATNQINGTVEGILSEVDIIASQTENRAENIHKEAKQILTINDGFTEMVDQIVENIEHTEQINQQTHSIAESSTEITATMDKLANNTEVTNQHIINMKTALNEQLDDTEEMEQEIISLRKAFVTG</sequence>
<comment type="caution">
    <text evidence="11">The sequence shown here is derived from an EMBL/GenBank/DDBJ whole genome shotgun (WGS) entry which is preliminary data.</text>
</comment>
<comment type="subcellular location">
    <subcellularLocation>
        <location evidence="1">Cell membrane</location>
    </subcellularLocation>
</comment>
<evidence type="ECO:0000256" key="5">
    <source>
        <dbReference type="ARBA" id="ARBA00029447"/>
    </source>
</evidence>